<dbReference type="AlphaFoldDB" id="A0A8J6TCD9"/>
<dbReference type="Pfam" id="PF04463">
    <property type="entry name" value="2-thiour_desulf"/>
    <property type="match status" value="1"/>
</dbReference>
<accession>A0A8J6TCD9</accession>
<dbReference type="InterPro" id="IPR007553">
    <property type="entry name" value="2-thiour_desulf"/>
</dbReference>
<comment type="caution">
    <text evidence="1">The sequence shown here is derived from an EMBL/GenBank/DDBJ whole genome shotgun (WGS) entry which is preliminary data.</text>
</comment>
<dbReference type="EMBL" id="JACNLK010000040">
    <property type="protein sequence ID" value="MBC8208450.1"/>
    <property type="molecule type" value="Genomic_DNA"/>
</dbReference>
<name>A0A8J6TCD9_9BACT</name>
<proteinExistence type="predicted"/>
<reference evidence="1 2" key="1">
    <citation type="submission" date="2020-08" db="EMBL/GenBank/DDBJ databases">
        <title>Bridging the membrane lipid divide: bacteria of the FCB group superphylum have the potential to synthesize archaeal ether lipids.</title>
        <authorList>
            <person name="Villanueva L."/>
            <person name="Von Meijenfeldt F.A.B."/>
            <person name="Westbye A.B."/>
            <person name="Yadav S."/>
            <person name="Hopmans E.C."/>
            <person name="Dutilh B.E."/>
            <person name="Sinninghe Damste J.S."/>
        </authorList>
    </citation>
    <scope>NUCLEOTIDE SEQUENCE [LARGE SCALE GENOMIC DNA]</scope>
    <source>
        <strain evidence="1">NIOZ-UU81</strain>
    </source>
</reference>
<sequence>MQQPPLYLVSACLLGLTCRYDGLSKPSATCLQVLKNSHWIPFCPEQLGGLPTPRPAAELVNGDGHAVLKGQAQVLQRDDHQDASDAFIRGARQTLLLAQSQPVTAIFLKSRSPSCGVNGPMGVTAALLSEHGFSLREF</sequence>
<evidence type="ECO:0000313" key="2">
    <source>
        <dbReference type="Proteomes" id="UP000599024"/>
    </source>
</evidence>
<protein>
    <submittedName>
        <fullName evidence="1">DUF523 domain-containing protein</fullName>
    </submittedName>
</protein>
<dbReference type="PANTHER" id="PTHR30087">
    <property type="entry name" value="INNER MEMBRANE PROTEIN"/>
    <property type="match status" value="1"/>
</dbReference>
<evidence type="ECO:0000313" key="1">
    <source>
        <dbReference type="EMBL" id="MBC8208450.1"/>
    </source>
</evidence>
<organism evidence="1 2">
    <name type="scientific">Candidatus Desulfatifera sulfidica</name>
    <dbReference type="NCBI Taxonomy" id="2841691"/>
    <lineage>
        <taxon>Bacteria</taxon>
        <taxon>Pseudomonadati</taxon>
        <taxon>Thermodesulfobacteriota</taxon>
        <taxon>Desulfobulbia</taxon>
        <taxon>Desulfobulbales</taxon>
        <taxon>Desulfobulbaceae</taxon>
        <taxon>Candidatus Desulfatifera</taxon>
    </lineage>
</organism>
<gene>
    <name evidence="1" type="ORF">H8E79_04715</name>
</gene>
<dbReference type="PANTHER" id="PTHR30087:SF1">
    <property type="entry name" value="HYPOTHETICAL CYTOSOLIC PROTEIN"/>
    <property type="match status" value="1"/>
</dbReference>
<dbReference type="Proteomes" id="UP000599024">
    <property type="component" value="Unassembled WGS sequence"/>
</dbReference>